<proteinExistence type="predicted"/>
<organism evidence="1 2">
    <name type="scientific">Polyrhizophydium stewartii</name>
    <dbReference type="NCBI Taxonomy" id="2732419"/>
    <lineage>
        <taxon>Eukaryota</taxon>
        <taxon>Fungi</taxon>
        <taxon>Fungi incertae sedis</taxon>
        <taxon>Chytridiomycota</taxon>
        <taxon>Chytridiomycota incertae sedis</taxon>
        <taxon>Chytridiomycetes</taxon>
        <taxon>Rhizophydiales</taxon>
        <taxon>Rhizophydiales incertae sedis</taxon>
        <taxon>Polyrhizophydium</taxon>
    </lineage>
</organism>
<name>A0ABR4ND41_9FUNG</name>
<accession>A0ABR4ND41</accession>
<gene>
    <name evidence="1" type="ORF">HK105_203113</name>
</gene>
<evidence type="ECO:0000313" key="2">
    <source>
        <dbReference type="Proteomes" id="UP001527925"/>
    </source>
</evidence>
<evidence type="ECO:0000313" key="1">
    <source>
        <dbReference type="EMBL" id="KAL2917447.1"/>
    </source>
</evidence>
<comment type="caution">
    <text evidence="1">The sequence shown here is derived from an EMBL/GenBank/DDBJ whole genome shotgun (WGS) entry which is preliminary data.</text>
</comment>
<keyword evidence="2" id="KW-1185">Reference proteome</keyword>
<sequence length="226" mass="25244">MIQGPYASAWLVLPRRGRLQPIRLLKTASYAAWAEATDATPAKHNPGIRSPNWDLTFRLISIGCGKIDHLDSSRAKETAYRMRILTGRLQTNDRIHGLDSQTDAKFPRCSCPSETRSHFLACPANITLLPKVISQTKDLLASHMSTVQRWRSLCSNAANRLAQAVLLSNRNLLSSPTAKGIITNELINRVTRKLKARIPLQTRRLAAMYASDCLQTAICNVVWKSR</sequence>
<dbReference type="EMBL" id="JADGIZ020000011">
    <property type="protein sequence ID" value="KAL2917447.1"/>
    <property type="molecule type" value="Genomic_DNA"/>
</dbReference>
<dbReference type="Proteomes" id="UP001527925">
    <property type="component" value="Unassembled WGS sequence"/>
</dbReference>
<reference evidence="1 2" key="1">
    <citation type="submission" date="2023-09" db="EMBL/GenBank/DDBJ databases">
        <title>Pangenome analysis of Batrachochytrium dendrobatidis and related Chytrids.</title>
        <authorList>
            <person name="Yacoub M.N."/>
            <person name="Stajich J.E."/>
            <person name="James T.Y."/>
        </authorList>
    </citation>
    <scope>NUCLEOTIDE SEQUENCE [LARGE SCALE GENOMIC DNA]</scope>
    <source>
        <strain evidence="1 2">JEL0888</strain>
    </source>
</reference>
<protein>
    <submittedName>
        <fullName evidence="1">Uncharacterized protein</fullName>
    </submittedName>
</protein>